<proteinExistence type="predicted"/>
<keyword evidence="1" id="KW-1133">Transmembrane helix</keyword>
<gene>
    <name evidence="2" type="ORF">PHPALM_3847</name>
</gene>
<accession>A0A2P4YLD7</accession>
<keyword evidence="3" id="KW-1185">Reference proteome</keyword>
<evidence type="ECO:0000313" key="3">
    <source>
        <dbReference type="Proteomes" id="UP000237271"/>
    </source>
</evidence>
<dbReference type="EMBL" id="NCKW01001957">
    <property type="protein sequence ID" value="POM78603.1"/>
    <property type="molecule type" value="Genomic_DNA"/>
</dbReference>
<reference evidence="2 3" key="1">
    <citation type="journal article" date="2017" name="Genome Biol. Evol.">
        <title>Phytophthora megakarya and P. palmivora, closely related causal agents of cacao black pod rot, underwent increases in genome sizes and gene numbers by different mechanisms.</title>
        <authorList>
            <person name="Ali S.S."/>
            <person name="Shao J."/>
            <person name="Lary D.J."/>
            <person name="Kronmiller B."/>
            <person name="Shen D."/>
            <person name="Strem M.D."/>
            <person name="Amoako-Attah I."/>
            <person name="Akrofi A.Y."/>
            <person name="Begoude B.A."/>
            <person name="Ten Hoopen G.M."/>
            <person name="Coulibaly K."/>
            <person name="Kebe B.I."/>
            <person name="Melnick R.L."/>
            <person name="Guiltinan M.J."/>
            <person name="Tyler B.M."/>
            <person name="Meinhardt L.W."/>
            <person name="Bailey B.A."/>
        </authorList>
    </citation>
    <scope>NUCLEOTIDE SEQUENCE [LARGE SCALE GENOMIC DNA]</scope>
    <source>
        <strain evidence="3">sbr112.9</strain>
    </source>
</reference>
<protein>
    <recommendedName>
        <fullName evidence="4">PiggyBac transposable element-derived protein domain-containing protein</fullName>
    </recommendedName>
</protein>
<comment type="caution">
    <text evidence="2">The sequence shown here is derived from an EMBL/GenBank/DDBJ whole genome shotgun (WGS) entry which is preliminary data.</text>
</comment>
<evidence type="ECO:0008006" key="4">
    <source>
        <dbReference type="Google" id="ProtNLM"/>
    </source>
</evidence>
<evidence type="ECO:0000313" key="2">
    <source>
        <dbReference type="EMBL" id="POM78603.1"/>
    </source>
</evidence>
<sequence length="150" mass="17388">MVPRGTYRIGVWKDYPEMMIFLGLVDLASVNAFIVHKLALNRHYKHVAFMRLLHTEILSQRAETLWLETTWRIPLPRHPHMLEKTEETNDIKRRQWLCKGCSANVGAGVRSCETRSFCACACARKKKGDILQQATPLMNVYRNVSTIYII</sequence>
<keyword evidence="1" id="KW-0472">Membrane</keyword>
<dbReference type="AlphaFoldDB" id="A0A2P4YLD7"/>
<organism evidence="2 3">
    <name type="scientific">Phytophthora palmivora</name>
    <dbReference type="NCBI Taxonomy" id="4796"/>
    <lineage>
        <taxon>Eukaryota</taxon>
        <taxon>Sar</taxon>
        <taxon>Stramenopiles</taxon>
        <taxon>Oomycota</taxon>
        <taxon>Peronosporomycetes</taxon>
        <taxon>Peronosporales</taxon>
        <taxon>Peronosporaceae</taxon>
        <taxon>Phytophthora</taxon>
    </lineage>
</organism>
<name>A0A2P4YLD7_9STRA</name>
<dbReference type="Proteomes" id="UP000237271">
    <property type="component" value="Unassembled WGS sequence"/>
</dbReference>
<evidence type="ECO:0000256" key="1">
    <source>
        <dbReference type="SAM" id="Phobius"/>
    </source>
</evidence>
<feature type="transmembrane region" description="Helical" evidence="1">
    <location>
        <begin position="20"/>
        <end position="40"/>
    </location>
</feature>
<keyword evidence="1" id="KW-0812">Transmembrane</keyword>